<evidence type="ECO:0000313" key="1">
    <source>
        <dbReference type="EMBL" id="SOC45338.1"/>
    </source>
</evidence>
<dbReference type="AlphaFoldDB" id="A0A285UVD1"/>
<proteinExistence type="predicted"/>
<keyword evidence="2" id="KW-1185">Reference proteome</keyword>
<organism evidence="1 2">
    <name type="scientific">Rhizobium subbaraonis</name>
    <dbReference type="NCBI Taxonomy" id="908946"/>
    <lineage>
        <taxon>Bacteria</taxon>
        <taxon>Pseudomonadati</taxon>
        <taxon>Pseudomonadota</taxon>
        <taxon>Alphaproteobacteria</taxon>
        <taxon>Hyphomicrobiales</taxon>
        <taxon>Rhizobiaceae</taxon>
        <taxon>Rhizobium/Agrobacterium group</taxon>
        <taxon>Rhizobium</taxon>
    </lineage>
</organism>
<evidence type="ECO:0000313" key="2">
    <source>
        <dbReference type="Proteomes" id="UP000219167"/>
    </source>
</evidence>
<protein>
    <submittedName>
        <fullName evidence="1">Uncharacterized protein</fullName>
    </submittedName>
</protein>
<dbReference type="RefSeq" id="WP_097141902.1">
    <property type="nucleotide sequence ID" value="NZ_OBQD01000015.1"/>
</dbReference>
<dbReference type="OrthoDB" id="8283514at2"/>
<reference evidence="1 2" key="1">
    <citation type="submission" date="2017-08" db="EMBL/GenBank/DDBJ databases">
        <authorList>
            <person name="de Groot N.N."/>
        </authorList>
    </citation>
    <scope>NUCLEOTIDE SEQUENCE [LARGE SCALE GENOMIC DNA]</scope>
    <source>
        <strain evidence="1 2">JC85</strain>
    </source>
</reference>
<accession>A0A285UVD1</accession>
<dbReference type="EMBL" id="OBQD01000015">
    <property type="protein sequence ID" value="SOC45338.1"/>
    <property type="molecule type" value="Genomic_DNA"/>
</dbReference>
<gene>
    <name evidence="1" type="ORF">SAMN05892877_11518</name>
</gene>
<dbReference type="Proteomes" id="UP000219167">
    <property type="component" value="Unassembled WGS sequence"/>
</dbReference>
<name>A0A285UVD1_9HYPH</name>
<sequence>MTSVLIAAAFALATTQPTIDDLQADFESARPCYALIDGREVWEGKKAFFISSFTKEAAELDPELVGADAVLRDDNEPDVIAEFEAACSP</sequence>